<feature type="domain" description="EF-hand" evidence="4">
    <location>
        <begin position="197"/>
        <end position="232"/>
    </location>
</feature>
<dbReference type="Gene3D" id="1.10.238.10">
    <property type="entry name" value="EF-hand"/>
    <property type="match status" value="2"/>
</dbReference>
<sequence length="284" mass="32110">MKSNTSNSNNNRGRFLLGRAGASLRRSQNKSNKQGKTAAGGKLGRDRPRLSPLKENVPSRSMKTNTSLTLREREQHVTFHSNQSSVPIRSNNFFHSTGFSQAEIYDLEESFKLFDIYGEGNVQVGDLRSILAVLKQEQQQQQSSTAGTKYPYLDRLTYHLSELSDEDTLHMDEYIQLMASTTITNSIVLDNKGEENQSSQHFSRVFELFDTEGKGYITIDDLERIAIELGEHDMTRGELQEMIDRARGGSDSNGNEVVGIEDFTRMMTMSLFPSKDDRGEYEAK</sequence>
<dbReference type="InterPro" id="IPR050145">
    <property type="entry name" value="Centrin_CML-like"/>
</dbReference>
<evidence type="ECO:0000313" key="5">
    <source>
        <dbReference type="EMBL" id="VEU38654.1"/>
    </source>
</evidence>
<evidence type="ECO:0000256" key="3">
    <source>
        <dbReference type="SAM" id="MobiDB-lite"/>
    </source>
</evidence>
<dbReference type="Proteomes" id="UP000291116">
    <property type="component" value="Unassembled WGS sequence"/>
</dbReference>
<dbReference type="EMBL" id="CAACVS010000180">
    <property type="protein sequence ID" value="VEU38654.1"/>
    <property type="molecule type" value="Genomic_DNA"/>
</dbReference>
<feature type="region of interest" description="Disordered" evidence="3">
    <location>
        <begin position="1"/>
        <end position="66"/>
    </location>
</feature>
<gene>
    <name evidence="5" type="ORF">PSNMU_V1.4_AUG-EV-PASAV3_0054790</name>
</gene>
<keyword evidence="2" id="KW-0106">Calcium</keyword>
<dbReference type="InterPro" id="IPR002048">
    <property type="entry name" value="EF_hand_dom"/>
</dbReference>
<dbReference type="PROSITE" id="PS50222">
    <property type="entry name" value="EF_HAND_2"/>
    <property type="match status" value="1"/>
</dbReference>
<evidence type="ECO:0000259" key="4">
    <source>
        <dbReference type="PROSITE" id="PS50222"/>
    </source>
</evidence>
<dbReference type="OrthoDB" id="45472at2759"/>
<keyword evidence="6" id="KW-1185">Reference proteome</keyword>
<feature type="compositionally biased region" description="Low complexity" evidence="3">
    <location>
        <begin position="1"/>
        <end position="11"/>
    </location>
</feature>
<organism evidence="5 6">
    <name type="scientific">Pseudo-nitzschia multistriata</name>
    <dbReference type="NCBI Taxonomy" id="183589"/>
    <lineage>
        <taxon>Eukaryota</taxon>
        <taxon>Sar</taxon>
        <taxon>Stramenopiles</taxon>
        <taxon>Ochrophyta</taxon>
        <taxon>Bacillariophyta</taxon>
        <taxon>Bacillariophyceae</taxon>
        <taxon>Bacillariophycidae</taxon>
        <taxon>Bacillariales</taxon>
        <taxon>Bacillariaceae</taxon>
        <taxon>Pseudo-nitzschia</taxon>
    </lineage>
</organism>
<dbReference type="GO" id="GO:0005509">
    <property type="term" value="F:calcium ion binding"/>
    <property type="evidence" value="ECO:0007669"/>
    <property type="project" value="InterPro"/>
</dbReference>
<name>A0A448Z9G8_9STRA</name>
<dbReference type="SMART" id="SM00054">
    <property type="entry name" value="EFh"/>
    <property type="match status" value="3"/>
</dbReference>
<evidence type="ECO:0000313" key="6">
    <source>
        <dbReference type="Proteomes" id="UP000291116"/>
    </source>
</evidence>
<keyword evidence="1" id="KW-0677">Repeat</keyword>
<proteinExistence type="predicted"/>
<reference evidence="5 6" key="1">
    <citation type="submission" date="2019-01" db="EMBL/GenBank/DDBJ databases">
        <authorList>
            <person name="Ferrante I. M."/>
        </authorList>
    </citation>
    <scope>NUCLEOTIDE SEQUENCE [LARGE SCALE GENOMIC DNA]</scope>
    <source>
        <strain evidence="5 6">B856</strain>
    </source>
</reference>
<dbReference type="InterPro" id="IPR011992">
    <property type="entry name" value="EF-hand-dom_pair"/>
</dbReference>
<feature type="compositionally biased region" description="Polar residues" evidence="3">
    <location>
        <begin position="25"/>
        <end position="35"/>
    </location>
</feature>
<dbReference type="PANTHER" id="PTHR23050">
    <property type="entry name" value="CALCIUM BINDING PROTEIN"/>
    <property type="match status" value="1"/>
</dbReference>
<evidence type="ECO:0000256" key="1">
    <source>
        <dbReference type="ARBA" id="ARBA00022737"/>
    </source>
</evidence>
<dbReference type="AlphaFoldDB" id="A0A448Z9G8"/>
<dbReference type="CDD" id="cd00051">
    <property type="entry name" value="EFh"/>
    <property type="match status" value="1"/>
</dbReference>
<accession>A0A448Z9G8</accession>
<protein>
    <recommendedName>
        <fullName evidence="4">EF-hand domain-containing protein</fullName>
    </recommendedName>
</protein>
<evidence type="ECO:0000256" key="2">
    <source>
        <dbReference type="ARBA" id="ARBA00022837"/>
    </source>
</evidence>
<dbReference type="SUPFAM" id="SSF47473">
    <property type="entry name" value="EF-hand"/>
    <property type="match status" value="1"/>
</dbReference>
<dbReference type="Pfam" id="PF13499">
    <property type="entry name" value="EF-hand_7"/>
    <property type="match status" value="1"/>
</dbReference>